<evidence type="ECO:0000313" key="3">
    <source>
        <dbReference type="Proteomes" id="UP000295221"/>
    </source>
</evidence>
<sequence length="414" mass="48470">MKQHINKSLIIISIALLILNILMGVWNCLTKTSIPLGDENYFIDELARLKNNGFWNTFSGGISYTYLSISYLLSELFNMSNLYAMRLSSLISAVLFLISLAFVIKKYLNTLSIQIIAFLAIVHITVTLQFYFSAINDYTFFLFILWSLEHANSYRIKLKYKPLIYSFIFLFLAWLTRPMTIMYIPGIFLIIFWKNLNLRAIKQISLSALPGVIIFLMIQTPALITYGSFKHENKNPDDLPYNWSQRQYVAQLMYERGTLNPPEWATWEDVAMYLNTHGENALPRNLKESLTWDLTRTIREFFYDSISSLRYTLRFTGIFLFFLIPVYLRNKKLTFNPTVDFFYATIALYLIFFFSFIIITNVEVRWLLLSSALIVIAGAVKLEEFKPKMKYYNGLLFFQLLLLSYSTFNFLALL</sequence>
<dbReference type="RefSeq" id="WP_132434493.1">
    <property type="nucleotide sequence ID" value="NZ_SLWK01000011.1"/>
</dbReference>
<feature type="transmembrane region" description="Helical" evidence="1">
    <location>
        <begin position="394"/>
        <end position="413"/>
    </location>
</feature>
<protein>
    <recommendedName>
        <fullName evidence="4">Dolichyl-phosphate-mannose-protein mannosyltransferase</fullName>
    </recommendedName>
</protein>
<feature type="transmembrane region" description="Helical" evidence="1">
    <location>
        <begin position="85"/>
        <end position="104"/>
    </location>
</feature>
<keyword evidence="1" id="KW-0812">Transmembrane</keyword>
<accession>A0A4R2GFE2</accession>
<feature type="transmembrane region" description="Helical" evidence="1">
    <location>
        <begin position="208"/>
        <end position="229"/>
    </location>
</feature>
<keyword evidence="3" id="KW-1185">Reference proteome</keyword>
<reference evidence="2 3" key="1">
    <citation type="submission" date="2019-03" db="EMBL/GenBank/DDBJ databases">
        <title>Genomic Encyclopedia of Type Strains, Phase IV (KMG-IV): sequencing the most valuable type-strain genomes for metagenomic binning, comparative biology and taxonomic classification.</title>
        <authorList>
            <person name="Goeker M."/>
        </authorList>
    </citation>
    <scope>NUCLEOTIDE SEQUENCE [LARGE SCALE GENOMIC DNA]</scope>
    <source>
        <strain evidence="2 3">DSM 24179</strain>
    </source>
</reference>
<feature type="transmembrane region" description="Helical" evidence="1">
    <location>
        <begin position="181"/>
        <end position="196"/>
    </location>
</feature>
<comment type="caution">
    <text evidence="2">The sequence shown here is derived from an EMBL/GenBank/DDBJ whole genome shotgun (WGS) entry which is preliminary data.</text>
</comment>
<dbReference type="Proteomes" id="UP000295221">
    <property type="component" value="Unassembled WGS sequence"/>
</dbReference>
<organism evidence="2 3">
    <name type="scientific">Natronoflexus pectinivorans</name>
    <dbReference type="NCBI Taxonomy" id="682526"/>
    <lineage>
        <taxon>Bacteria</taxon>
        <taxon>Pseudomonadati</taxon>
        <taxon>Bacteroidota</taxon>
        <taxon>Bacteroidia</taxon>
        <taxon>Marinilabiliales</taxon>
        <taxon>Marinilabiliaceae</taxon>
        <taxon>Natronoflexus</taxon>
    </lineage>
</organism>
<feature type="transmembrane region" description="Helical" evidence="1">
    <location>
        <begin position="365"/>
        <end position="382"/>
    </location>
</feature>
<keyword evidence="1" id="KW-0472">Membrane</keyword>
<evidence type="ECO:0000313" key="2">
    <source>
        <dbReference type="EMBL" id="TCO06897.1"/>
    </source>
</evidence>
<feature type="transmembrane region" description="Helical" evidence="1">
    <location>
        <begin position="340"/>
        <end position="359"/>
    </location>
</feature>
<feature type="transmembrane region" description="Helical" evidence="1">
    <location>
        <begin position="116"/>
        <end position="146"/>
    </location>
</feature>
<evidence type="ECO:0000256" key="1">
    <source>
        <dbReference type="SAM" id="Phobius"/>
    </source>
</evidence>
<dbReference type="OrthoDB" id="819664at2"/>
<name>A0A4R2GFE2_9BACT</name>
<keyword evidence="1" id="KW-1133">Transmembrane helix</keyword>
<proteinExistence type="predicted"/>
<dbReference type="AlphaFoldDB" id="A0A4R2GFE2"/>
<gene>
    <name evidence="2" type="ORF">EV194_11113</name>
</gene>
<dbReference type="EMBL" id="SLWK01000011">
    <property type="protein sequence ID" value="TCO06897.1"/>
    <property type="molecule type" value="Genomic_DNA"/>
</dbReference>
<feature type="transmembrane region" description="Helical" evidence="1">
    <location>
        <begin position="311"/>
        <end position="328"/>
    </location>
</feature>
<evidence type="ECO:0008006" key="4">
    <source>
        <dbReference type="Google" id="ProtNLM"/>
    </source>
</evidence>